<evidence type="ECO:0000259" key="2">
    <source>
        <dbReference type="Pfam" id="PF08240"/>
    </source>
</evidence>
<dbReference type="InterPro" id="IPR011032">
    <property type="entry name" value="GroES-like_sf"/>
</dbReference>
<evidence type="ECO:0000256" key="1">
    <source>
        <dbReference type="ARBA" id="ARBA00023002"/>
    </source>
</evidence>
<gene>
    <name evidence="3" type="primary">bchC</name>
    <name evidence="3" type="ORF">ACFQ14_15475</name>
</gene>
<dbReference type="InterPro" id="IPR013154">
    <property type="entry name" value="ADH-like_N"/>
</dbReference>
<dbReference type="RefSeq" id="WP_377213654.1">
    <property type="nucleotide sequence ID" value="NZ_JBHTJV010000025.1"/>
</dbReference>
<dbReference type="PANTHER" id="PTHR43189:SF1">
    <property type="entry name" value="ZINC-TYPE ALCOHOL DEHYDROGENASE-LIKE PROTEIN C1198.01"/>
    <property type="match status" value="1"/>
</dbReference>
<sequence>MKGHFYVLTHAVIFEEPGVLHLADTALADPAGNDLVVESRWTGISTGTERLLWTGKMPNFPGMGYPLVPGYETVGEIVSAPTSLMHRIGETVFVAGCGKYSDVRGLFGGSASTLVVDSDKALKVDASLKTQSVLMALAATACHALAAPGANLPDLIVGNGVLGRLLARLTVALGGEPPTVWETNPARRTDDEAFRVVDPSEDEGARYATIFDVSGSADILDQLVGHLVPGGEIVLAGFYSDRLSFAFPPAFMKEARLRVAAEWKPDDMEIVNRLLGEGLLSLDGLITHEHAAHDAAQAYETAFSDAECLKMVLNWRETV</sequence>
<reference evidence="4" key="1">
    <citation type="journal article" date="2019" name="Int. J. Syst. Evol. Microbiol.">
        <title>The Global Catalogue of Microorganisms (GCM) 10K type strain sequencing project: providing services to taxonomists for standard genome sequencing and annotation.</title>
        <authorList>
            <consortium name="The Broad Institute Genomics Platform"/>
            <consortium name="The Broad Institute Genome Sequencing Center for Infectious Disease"/>
            <person name="Wu L."/>
            <person name="Ma J."/>
        </authorList>
    </citation>
    <scope>NUCLEOTIDE SEQUENCE [LARGE SCALE GENOMIC DNA]</scope>
    <source>
        <strain evidence="4">CCUG 60023</strain>
    </source>
</reference>
<dbReference type="InterPro" id="IPR005903">
    <property type="entry name" value="BchC"/>
</dbReference>
<evidence type="ECO:0000313" key="3">
    <source>
        <dbReference type="EMBL" id="MFD0917804.1"/>
    </source>
</evidence>
<evidence type="ECO:0000313" key="4">
    <source>
        <dbReference type="Proteomes" id="UP001597101"/>
    </source>
</evidence>
<organism evidence="3 4">
    <name type="scientific">Pseudahrensia aquimaris</name>
    <dbReference type="NCBI Taxonomy" id="744461"/>
    <lineage>
        <taxon>Bacteria</taxon>
        <taxon>Pseudomonadati</taxon>
        <taxon>Pseudomonadota</taxon>
        <taxon>Alphaproteobacteria</taxon>
        <taxon>Hyphomicrobiales</taxon>
        <taxon>Ahrensiaceae</taxon>
        <taxon>Pseudahrensia</taxon>
    </lineage>
</organism>
<dbReference type="EMBL" id="JBHTJV010000025">
    <property type="protein sequence ID" value="MFD0917804.1"/>
    <property type="molecule type" value="Genomic_DNA"/>
</dbReference>
<keyword evidence="4" id="KW-1185">Reference proteome</keyword>
<dbReference type="NCBIfam" id="TIGR01202">
    <property type="entry name" value="bchC"/>
    <property type="match status" value="1"/>
</dbReference>
<name>A0ABW3FLR4_9HYPH</name>
<feature type="domain" description="Alcohol dehydrogenase-like N-terminal" evidence="2">
    <location>
        <begin position="33"/>
        <end position="124"/>
    </location>
</feature>
<proteinExistence type="predicted"/>
<dbReference type="SUPFAM" id="SSF50129">
    <property type="entry name" value="GroES-like"/>
    <property type="match status" value="1"/>
</dbReference>
<dbReference type="CDD" id="cd08255">
    <property type="entry name" value="2-desacetyl-2-hydroxyethyl_bacteriochlorophyllide_like"/>
    <property type="match status" value="1"/>
</dbReference>
<dbReference type="SUPFAM" id="SSF51735">
    <property type="entry name" value="NAD(P)-binding Rossmann-fold domains"/>
    <property type="match status" value="1"/>
</dbReference>
<accession>A0ABW3FLR4</accession>
<dbReference type="PANTHER" id="PTHR43189">
    <property type="entry name" value="ZINC-TYPE ALCOHOL DEHYDROGENASE-LIKE PROTEIN C1198.01-RELATED"/>
    <property type="match status" value="1"/>
</dbReference>
<dbReference type="Pfam" id="PF08240">
    <property type="entry name" value="ADH_N"/>
    <property type="match status" value="1"/>
</dbReference>
<dbReference type="Gene3D" id="3.40.50.720">
    <property type="entry name" value="NAD(P)-binding Rossmann-like Domain"/>
    <property type="match status" value="1"/>
</dbReference>
<protein>
    <submittedName>
        <fullName evidence="3">Chlorophyll synthesis pathway protein BchC</fullName>
    </submittedName>
</protein>
<dbReference type="Gene3D" id="3.90.180.10">
    <property type="entry name" value="Medium-chain alcohol dehydrogenases, catalytic domain"/>
    <property type="match status" value="2"/>
</dbReference>
<keyword evidence="1" id="KW-0560">Oxidoreductase</keyword>
<comment type="caution">
    <text evidence="3">The sequence shown here is derived from an EMBL/GenBank/DDBJ whole genome shotgun (WGS) entry which is preliminary data.</text>
</comment>
<dbReference type="Proteomes" id="UP001597101">
    <property type="component" value="Unassembled WGS sequence"/>
</dbReference>
<dbReference type="InterPro" id="IPR036291">
    <property type="entry name" value="NAD(P)-bd_dom_sf"/>
</dbReference>